<keyword evidence="3" id="KW-1185">Reference proteome</keyword>
<protein>
    <submittedName>
        <fullName evidence="2">Uncharacterized protein</fullName>
    </submittedName>
</protein>
<dbReference type="Pfam" id="PF20060">
    <property type="entry name" value="DUF6459"/>
    <property type="match status" value="1"/>
</dbReference>
<proteinExistence type="predicted"/>
<comment type="caution">
    <text evidence="2">The sequence shown here is derived from an EMBL/GenBank/DDBJ whole genome shotgun (WGS) entry which is preliminary data.</text>
</comment>
<organism evidence="2 3">
    <name type="scientific">Motilibacter rhizosphaerae</name>
    <dbReference type="NCBI Taxonomy" id="598652"/>
    <lineage>
        <taxon>Bacteria</taxon>
        <taxon>Bacillati</taxon>
        <taxon>Actinomycetota</taxon>
        <taxon>Actinomycetes</taxon>
        <taxon>Motilibacterales</taxon>
        <taxon>Motilibacteraceae</taxon>
        <taxon>Motilibacter</taxon>
    </lineage>
</organism>
<dbReference type="InterPro" id="IPR045596">
    <property type="entry name" value="DUF6459"/>
</dbReference>
<gene>
    <name evidence="2" type="ORF">EV189_1911</name>
</gene>
<evidence type="ECO:0000313" key="3">
    <source>
        <dbReference type="Proteomes" id="UP000293638"/>
    </source>
</evidence>
<reference evidence="2 3" key="1">
    <citation type="submission" date="2019-02" db="EMBL/GenBank/DDBJ databases">
        <title>Genomic Encyclopedia of Type Strains, Phase IV (KMG-IV): sequencing the most valuable type-strain genomes for metagenomic binning, comparative biology and taxonomic classification.</title>
        <authorList>
            <person name="Goeker M."/>
        </authorList>
    </citation>
    <scope>NUCLEOTIDE SEQUENCE [LARGE SCALE GENOMIC DNA]</scope>
    <source>
        <strain evidence="2 3">DSM 45622</strain>
    </source>
</reference>
<feature type="region of interest" description="Disordered" evidence="1">
    <location>
        <begin position="1"/>
        <end position="38"/>
    </location>
</feature>
<dbReference type="OrthoDB" id="3266345at2"/>
<dbReference type="Proteomes" id="UP000293638">
    <property type="component" value="Unassembled WGS sequence"/>
</dbReference>
<dbReference type="EMBL" id="SGXD01000002">
    <property type="protein sequence ID" value="RZS90128.1"/>
    <property type="molecule type" value="Genomic_DNA"/>
</dbReference>
<evidence type="ECO:0000256" key="1">
    <source>
        <dbReference type="SAM" id="MobiDB-lite"/>
    </source>
</evidence>
<sequence>MTTTSPATLPFRRPAPAHEPPHAPPSTPPAERSRTRQDLAQLRLELGFAERTGPVRLRLVDGDGPRRTGRSSLPDARAWATRLVQALLEVESGARPTSQLARWLREDVLLDVRRRRATSPPAARAGVRPLPGRLVRVHVGEPDDGVAEVAAVVAVHGRVRALALRLEGLDGRWVCTSYDRLLPGTSPETQQPAARGVRVAG</sequence>
<dbReference type="RefSeq" id="WP_130492628.1">
    <property type="nucleotide sequence ID" value="NZ_SGXD01000002.1"/>
</dbReference>
<evidence type="ECO:0000313" key="2">
    <source>
        <dbReference type="EMBL" id="RZS90128.1"/>
    </source>
</evidence>
<dbReference type="AlphaFoldDB" id="A0A4Q7NTJ7"/>
<name>A0A4Q7NTJ7_9ACTN</name>
<accession>A0A4Q7NTJ7</accession>